<dbReference type="InterPro" id="IPR003613">
    <property type="entry name" value="Ubox_domain"/>
</dbReference>
<reference evidence="2" key="2">
    <citation type="submission" date="2024-10" db="UniProtKB">
        <authorList>
            <consortium name="EnsemblProtists"/>
        </authorList>
    </citation>
    <scope>IDENTIFICATION</scope>
</reference>
<sequence length="64" mass="7119">EVPPELQCPLSFDVMTDPVICASGQTYERSAIEKWFARGNRTDPMSGAVLEHTQLVPNVLVRSM</sequence>
<proteinExistence type="predicted"/>
<accession>A0A0D3IYK3</accession>
<dbReference type="Proteomes" id="UP000013827">
    <property type="component" value="Unassembled WGS sequence"/>
</dbReference>
<name>A0A0D3IYK3_EMIH1</name>
<dbReference type="HOGENOM" id="CLU_114384_3_1_1"/>
<dbReference type="GeneID" id="17273545"/>
<dbReference type="KEGG" id="ehx:EMIHUDRAFT_60172"/>
<feature type="domain" description="U-box" evidence="1">
    <location>
        <begin position="1"/>
        <end position="64"/>
    </location>
</feature>
<dbReference type="EnsemblProtists" id="EOD28000">
    <property type="protein sequence ID" value="EOD28000"/>
    <property type="gene ID" value="EMIHUDRAFT_60172"/>
</dbReference>
<protein>
    <recommendedName>
        <fullName evidence="1">U-box domain-containing protein</fullName>
    </recommendedName>
</protein>
<dbReference type="SMART" id="SM00504">
    <property type="entry name" value="Ubox"/>
    <property type="match status" value="1"/>
</dbReference>
<dbReference type="eggNOG" id="KOG0167">
    <property type="taxonomic scope" value="Eukaryota"/>
</dbReference>
<evidence type="ECO:0000259" key="1">
    <source>
        <dbReference type="PROSITE" id="PS51698"/>
    </source>
</evidence>
<dbReference type="KEGG" id="ehx:EMIHUDRAFT_60202"/>
<dbReference type="GO" id="GO:0016567">
    <property type="term" value="P:protein ubiquitination"/>
    <property type="evidence" value="ECO:0007669"/>
    <property type="project" value="InterPro"/>
</dbReference>
<dbReference type="PANTHER" id="PTHR46573:SF1">
    <property type="entry name" value="WD REPEAT, SAM AND U-BOX DOMAIN-CONTAINING PROTEIN 1"/>
    <property type="match status" value="1"/>
</dbReference>
<dbReference type="OMA" id="PLTFELM"/>
<dbReference type="RefSeq" id="XP_005780429.1">
    <property type="nucleotide sequence ID" value="XM_005780372.1"/>
</dbReference>
<dbReference type="CDD" id="cd16655">
    <property type="entry name" value="RING-Ubox_WDSUB1-like"/>
    <property type="match status" value="1"/>
</dbReference>
<evidence type="ECO:0000313" key="2">
    <source>
        <dbReference type="EnsemblProtists" id="EOD16338"/>
    </source>
</evidence>
<keyword evidence="3" id="KW-1185">Reference proteome</keyword>
<dbReference type="PANTHER" id="PTHR46573">
    <property type="entry name" value="WD REPEAT, SAM AND U-BOX DOMAIN-CONTAINING PROTEIN 1"/>
    <property type="match status" value="1"/>
</dbReference>
<dbReference type="GO" id="GO:0004842">
    <property type="term" value="F:ubiquitin-protein transferase activity"/>
    <property type="evidence" value="ECO:0007669"/>
    <property type="project" value="InterPro"/>
</dbReference>
<dbReference type="Pfam" id="PF04564">
    <property type="entry name" value="U-box"/>
    <property type="match status" value="1"/>
</dbReference>
<dbReference type="SUPFAM" id="SSF57850">
    <property type="entry name" value="RING/U-box"/>
    <property type="match status" value="1"/>
</dbReference>
<dbReference type="PaxDb" id="2903-EOD16338"/>
<dbReference type="RefSeq" id="XP_005768767.1">
    <property type="nucleotide sequence ID" value="XM_005768710.1"/>
</dbReference>
<dbReference type="GeneID" id="17262498"/>
<organism evidence="2 3">
    <name type="scientific">Emiliania huxleyi (strain CCMP1516)</name>
    <dbReference type="NCBI Taxonomy" id="280463"/>
    <lineage>
        <taxon>Eukaryota</taxon>
        <taxon>Haptista</taxon>
        <taxon>Haptophyta</taxon>
        <taxon>Prymnesiophyceae</taxon>
        <taxon>Isochrysidales</taxon>
        <taxon>Noelaerhabdaceae</taxon>
        <taxon>Emiliania</taxon>
    </lineage>
</organism>
<dbReference type="PROSITE" id="PS51698">
    <property type="entry name" value="U_BOX"/>
    <property type="match status" value="1"/>
</dbReference>
<dbReference type="AlphaFoldDB" id="A0A0D3IYK3"/>
<reference evidence="3" key="1">
    <citation type="journal article" date="2013" name="Nature">
        <title>Pan genome of the phytoplankton Emiliania underpins its global distribution.</title>
        <authorList>
            <person name="Read B.A."/>
            <person name="Kegel J."/>
            <person name="Klute M.J."/>
            <person name="Kuo A."/>
            <person name="Lefebvre S.C."/>
            <person name="Maumus F."/>
            <person name="Mayer C."/>
            <person name="Miller J."/>
            <person name="Monier A."/>
            <person name="Salamov A."/>
            <person name="Young J."/>
            <person name="Aguilar M."/>
            <person name="Claverie J.M."/>
            <person name="Frickenhaus S."/>
            <person name="Gonzalez K."/>
            <person name="Herman E.K."/>
            <person name="Lin Y.C."/>
            <person name="Napier J."/>
            <person name="Ogata H."/>
            <person name="Sarno A.F."/>
            <person name="Shmutz J."/>
            <person name="Schroeder D."/>
            <person name="de Vargas C."/>
            <person name="Verret F."/>
            <person name="von Dassow P."/>
            <person name="Valentin K."/>
            <person name="Van de Peer Y."/>
            <person name="Wheeler G."/>
            <person name="Dacks J.B."/>
            <person name="Delwiche C.F."/>
            <person name="Dyhrman S.T."/>
            <person name="Glockner G."/>
            <person name="John U."/>
            <person name="Richards T."/>
            <person name="Worden A.Z."/>
            <person name="Zhang X."/>
            <person name="Grigoriev I.V."/>
            <person name="Allen A.E."/>
            <person name="Bidle K."/>
            <person name="Borodovsky M."/>
            <person name="Bowler C."/>
            <person name="Brownlee C."/>
            <person name="Cock J.M."/>
            <person name="Elias M."/>
            <person name="Gladyshev V.N."/>
            <person name="Groth M."/>
            <person name="Guda C."/>
            <person name="Hadaegh A."/>
            <person name="Iglesias-Rodriguez M.D."/>
            <person name="Jenkins J."/>
            <person name="Jones B.M."/>
            <person name="Lawson T."/>
            <person name="Leese F."/>
            <person name="Lindquist E."/>
            <person name="Lobanov A."/>
            <person name="Lomsadze A."/>
            <person name="Malik S.B."/>
            <person name="Marsh M.E."/>
            <person name="Mackinder L."/>
            <person name="Mock T."/>
            <person name="Mueller-Roeber B."/>
            <person name="Pagarete A."/>
            <person name="Parker M."/>
            <person name="Probert I."/>
            <person name="Quesneville H."/>
            <person name="Raines C."/>
            <person name="Rensing S.A."/>
            <person name="Riano-Pachon D.M."/>
            <person name="Richier S."/>
            <person name="Rokitta S."/>
            <person name="Shiraiwa Y."/>
            <person name="Soanes D.M."/>
            <person name="van der Giezen M."/>
            <person name="Wahlund T.M."/>
            <person name="Williams B."/>
            <person name="Wilson W."/>
            <person name="Wolfe G."/>
            <person name="Wurch L.L."/>
        </authorList>
    </citation>
    <scope>NUCLEOTIDE SEQUENCE</scope>
</reference>
<dbReference type="InterPro" id="IPR013083">
    <property type="entry name" value="Znf_RING/FYVE/PHD"/>
</dbReference>
<dbReference type="EnsemblProtists" id="EOD16338">
    <property type="protein sequence ID" value="EOD16338"/>
    <property type="gene ID" value="EMIHUDRAFT_60202"/>
</dbReference>
<dbReference type="InterPro" id="IPR052085">
    <property type="entry name" value="WD-SAM-U-box"/>
</dbReference>
<dbReference type="Gene3D" id="3.30.40.10">
    <property type="entry name" value="Zinc/RING finger domain, C3HC4 (zinc finger)"/>
    <property type="match status" value="1"/>
</dbReference>
<evidence type="ECO:0000313" key="3">
    <source>
        <dbReference type="Proteomes" id="UP000013827"/>
    </source>
</evidence>